<accession>A0ABW0AN02</accession>
<evidence type="ECO:0000259" key="7">
    <source>
        <dbReference type="Pfam" id="PF12637"/>
    </source>
</evidence>
<keyword evidence="9" id="KW-1185">Reference proteome</keyword>
<evidence type="ECO:0000313" key="9">
    <source>
        <dbReference type="Proteomes" id="UP001596160"/>
    </source>
</evidence>
<proteinExistence type="inferred from homology"/>
<protein>
    <recommendedName>
        <fullName evidence="2">ribonucleoside-diphosphate reductase</fullName>
        <ecNumber evidence="2">1.17.4.1</ecNumber>
    </recommendedName>
</protein>
<keyword evidence="4" id="KW-0547">Nucleotide-binding</keyword>
<organism evidence="8 9">
    <name type="scientific">Streptomyces amakusaensis</name>
    <dbReference type="NCBI Taxonomy" id="67271"/>
    <lineage>
        <taxon>Bacteria</taxon>
        <taxon>Bacillati</taxon>
        <taxon>Actinomycetota</taxon>
        <taxon>Actinomycetes</taxon>
        <taxon>Kitasatosporales</taxon>
        <taxon>Streptomycetaceae</taxon>
        <taxon>Streptomyces</taxon>
    </lineage>
</organism>
<dbReference type="RefSeq" id="WP_344480350.1">
    <property type="nucleotide sequence ID" value="NZ_BAAASB010000014.1"/>
</dbReference>
<evidence type="ECO:0000256" key="1">
    <source>
        <dbReference type="ARBA" id="ARBA00007405"/>
    </source>
</evidence>
<evidence type="ECO:0000313" key="8">
    <source>
        <dbReference type="EMBL" id="MFC5154065.1"/>
    </source>
</evidence>
<comment type="catalytic activity">
    <reaction evidence="5">
        <text>a 2'-deoxyribonucleoside 5'-diphosphate + [thioredoxin]-disulfide + H2O = a ribonucleoside 5'-diphosphate + [thioredoxin]-dithiol</text>
        <dbReference type="Rhea" id="RHEA:23252"/>
        <dbReference type="Rhea" id="RHEA-COMP:10698"/>
        <dbReference type="Rhea" id="RHEA-COMP:10700"/>
        <dbReference type="ChEBI" id="CHEBI:15377"/>
        <dbReference type="ChEBI" id="CHEBI:29950"/>
        <dbReference type="ChEBI" id="CHEBI:50058"/>
        <dbReference type="ChEBI" id="CHEBI:57930"/>
        <dbReference type="ChEBI" id="CHEBI:73316"/>
        <dbReference type="EC" id="1.17.4.1"/>
    </reaction>
</comment>
<feature type="region of interest" description="Disordered" evidence="6">
    <location>
        <begin position="1"/>
        <end position="22"/>
    </location>
</feature>
<evidence type="ECO:0000256" key="2">
    <source>
        <dbReference type="ARBA" id="ARBA00012274"/>
    </source>
</evidence>
<gene>
    <name evidence="8" type="ORF">ACFPRH_20225</name>
</gene>
<evidence type="ECO:0000256" key="4">
    <source>
        <dbReference type="ARBA" id="ARBA00022741"/>
    </source>
</evidence>
<dbReference type="Pfam" id="PF12637">
    <property type="entry name" value="TSCPD"/>
    <property type="match status" value="1"/>
</dbReference>
<dbReference type="InterPro" id="IPR024434">
    <property type="entry name" value="TSCPD_dom"/>
</dbReference>
<comment type="similarity">
    <text evidence="1">Belongs to the ribonucleoside diphosphate reductase class-2 family.</text>
</comment>
<sequence length="170" mass="18159">MAIEADAVTGRNGRTPAGVGRAGGRRLHALTRSFTVGPAAGTLTVSHTADGVLVRVEIRMSKQGSTLYGLLDVLSATLTRGLACGVPLVELLRDLLGTRFEPAGMTEDAQIGQASSVPDYVGRRLALDFLPFEQRQELGVLAREERSTGEQFVWPVLPEIAPLLPRARQG</sequence>
<evidence type="ECO:0000256" key="5">
    <source>
        <dbReference type="ARBA" id="ARBA00047754"/>
    </source>
</evidence>
<feature type="domain" description="TSCPD" evidence="7">
    <location>
        <begin position="26"/>
        <end position="127"/>
    </location>
</feature>
<evidence type="ECO:0000256" key="3">
    <source>
        <dbReference type="ARBA" id="ARBA00022634"/>
    </source>
</evidence>
<comment type="caution">
    <text evidence="8">The sequence shown here is derived from an EMBL/GenBank/DDBJ whole genome shotgun (WGS) entry which is preliminary data.</text>
</comment>
<dbReference type="EMBL" id="JBHSKP010000013">
    <property type="protein sequence ID" value="MFC5154065.1"/>
    <property type="molecule type" value="Genomic_DNA"/>
</dbReference>
<evidence type="ECO:0000256" key="6">
    <source>
        <dbReference type="SAM" id="MobiDB-lite"/>
    </source>
</evidence>
<name>A0ABW0AN02_9ACTN</name>
<reference evidence="9" key="1">
    <citation type="journal article" date="2019" name="Int. J. Syst. Evol. Microbiol.">
        <title>The Global Catalogue of Microorganisms (GCM) 10K type strain sequencing project: providing services to taxonomists for standard genome sequencing and annotation.</title>
        <authorList>
            <consortium name="The Broad Institute Genomics Platform"/>
            <consortium name="The Broad Institute Genome Sequencing Center for Infectious Disease"/>
            <person name="Wu L."/>
            <person name="Ma J."/>
        </authorList>
    </citation>
    <scope>NUCLEOTIDE SEQUENCE [LARGE SCALE GENOMIC DNA]</scope>
    <source>
        <strain evidence="9">PCU 266</strain>
    </source>
</reference>
<dbReference type="Proteomes" id="UP001596160">
    <property type="component" value="Unassembled WGS sequence"/>
</dbReference>
<keyword evidence="3" id="KW-0237">DNA synthesis</keyword>
<dbReference type="EC" id="1.17.4.1" evidence="2"/>